<evidence type="ECO:0008006" key="4">
    <source>
        <dbReference type="Google" id="ProtNLM"/>
    </source>
</evidence>
<dbReference type="AlphaFoldDB" id="X0Y762"/>
<evidence type="ECO:0000256" key="1">
    <source>
        <dbReference type="SAM" id="MobiDB-lite"/>
    </source>
</evidence>
<sequence length="218" mass="24223">CRNCGAETTVPENATETGEEPKYVTPTVTKPEAVTKVKGKVRTFWTVLGLSIVTLGIYFWVYLFKTVREMENAFTFDAQETNPDKVRPILIAYLIVTILLGLINVGIAVSAGARGYASRTTGFYIWQVFSNIISMLLFIAFWSSLVKLIEVCQKKQGMAPLNRSGFWTLIAVIVVISLASIGITSLAYLNLIVTLVFLYLIVKQVNRIWTESRVVGGL</sequence>
<accession>X0Y762</accession>
<evidence type="ECO:0000256" key="2">
    <source>
        <dbReference type="SAM" id="Phobius"/>
    </source>
</evidence>
<feature type="transmembrane region" description="Helical" evidence="2">
    <location>
        <begin position="166"/>
        <end position="199"/>
    </location>
</feature>
<evidence type="ECO:0000313" key="3">
    <source>
        <dbReference type="EMBL" id="GAG51734.1"/>
    </source>
</evidence>
<feature type="transmembrane region" description="Helical" evidence="2">
    <location>
        <begin position="90"/>
        <end position="111"/>
    </location>
</feature>
<gene>
    <name evidence="3" type="ORF">S01H1_79325</name>
</gene>
<name>X0Y762_9ZZZZ</name>
<keyword evidence="2" id="KW-1133">Transmembrane helix</keyword>
<keyword evidence="2" id="KW-0472">Membrane</keyword>
<comment type="caution">
    <text evidence="3">The sequence shown here is derived from an EMBL/GenBank/DDBJ whole genome shotgun (WGS) entry which is preliminary data.</text>
</comment>
<feature type="region of interest" description="Disordered" evidence="1">
    <location>
        <begin position="1"/>
        <end position="22"/>
    </location>
</feature>
<feature type="non-terminal residue" evidence="3">
    <location>
        <position position="1"/>
    </location>
</feature>
<dbReference type="EMBL" id="BARS01053465">
    <property type="protein sequence ID" value="GAG51734.1"/>
    <property type="molecule type" value="Genomic_DNA"/>
</dbReference>
<feature type="transmembrane region" description="Helical" evidence="2">
    <location>
        <begin position="44"/>
        <end position="63"/>
    </location>
</feature>
<keyword evidence="2" id="KW-0812">Transmembrane</keyword>
<proteinExistence type="predicted"/>
<organism evidence="3">
    <name type="scientific">marine sediment metagenome</name>
    <dbReference type="NCBI Taxonomy" id="412755"/>
    <lineage>
        <taxon>unclassified sequences</taxon>
        <taxon>metagenomes</taxon>
        <taxon>ecological metagenomes</taxon>
    </lineage>
</organism>
<protein>
    <recommendedName>
        <fullName evidence="4">DUF4234 domain-containing protein</fullName>
    </recommendedName>
</protein>
<feature type="transmembrane region" description="Helical" evidence="2">
    <location>
        <begin position="123"/>
        <end position="146"/>
    </location>
</feature>
<reference evidence="3" key="1">
    <citation type="journal article" date="2014" name="Front. Microbiol.">
        <title>High frequency of phylogenetically diverse reductive dehalogenase-homologous genes in deep subseafloor sedimentary metagenomes.</title>
        <authorList>
            <person name="Kawai M."/>
            <person name="Futagami T."/>
            <person name="Toyoda A."/>
            <person name="Takaki Y."/>
            <person name="Nishi S."/>
            <person name="Hori S."/>
            <person name="Arai W."/>
            <person name="Tsubouchi T."/>
            <person name="Morono Y."/>
            <person name="Uchiyama I."/>
            <person name="Ito T."/>
            <person name="Fujiyama A."/>
            <person name="Inagaki F."/>
            <person name="Takami H."/>
        </authorList>
    </citation>
    <scope>NUCLEOTIDE SEQUENCE</scope>
    <source>
        <strain evidence="3">Expedition CK06-06</strain>
    </source>
</reference>